<comment type="caution">
    <text evidence="2">The sequence shown here is derived from an EMBL/GenBank/DDBJ whole genome shotgun (WGS) entry which is preliminary data.</text>
</comment>
<accession>A0ABW0Z6N4</accession>
<evidence type="ECO:0000256" key="1">
    <source>
        <dbReference type="SAM" id="MobiDB-lite"/>
    </source>
</evidence>
<dbReference type="EMBL" id="JBHSPB010000028">
    <property type="protein sequence ID" value="MFC5724469.1"/>
    <property type="molecule type" value="Genomic_DNA"/>
</dbReference>
<sequence length="503" mass="55543">MSTLAAVAALRATETGHAERLTTVRHEHLEERPFVLVPLRLAGEACAPLAALAGTDPARPVLLTVRQPRDRAERFRFVERLAELLLPYIETCRTAETDMYTVGRGKEKEERRRFLRAPQLLVPNGEGIAYLRRLGRLTRLRSVEGPHAVAPSVPALGKWLTWFADRAEFPGSCLLQATTRLLAANWATGQSPSEDSHLASLLAWIDPPPGRDGAEAALEAEDPVVWPPAGPATDPVFDRTLDELMSRYDEAGEGRAREAAGRQIDRELQAQMLPTWQLVWRGVDLLRALPAGGHVTERWAYDRRLFSEYVAYLDDDGRPQARRDHAVGAARRLARLEEARARYDAERAYDDPLMMAEYELTGEAFTGEVVARDEDRFVPGARPGSTLWRPTITVRSELPVRLGAGDEVKSPARPGQKAEIVEVLPDGAAHVVVVQLNGGFNRKSKPPAPPGTLAEVGETVTYTSADPQSMPSVLPADEDTPWTHGGPPQPYEPTEDDAEEIWE</sequence>
<feature type="region of interest" description="Disordered" evidence="1">
    <location>
        <begin position="463"/>
        <end position="503"/>
    </location>
</feature>
<gene>
    <name evidence="2" type="ORF">ACFP1Z_30370</name>
</gene>
<dbReference type="Proteomes" id="UP001596083">
    <property type="component" value="Unassembled WGS sequence"/>
</dbReference>
<reference evidence="3" key="1">
    <citation type="journal article" date="2019" name="Int. J. Syst. Evol. Microbiol.">
        <title>The Global Catalogue of Microorganisms (GCM) 10K type strain sequencing project: providing services to taxonomists for standard genome sequencing and annotation.</title>
        <authorList>
            <consortium name="The Broad Institute Genomics Platform"/>
            <consortium name="The Broad Institute Genome Sequencing Center for Infectious Disease"/>
            <person name="Wu L."/>
            <person name="Ma J."/>
        </authorList>
    </citation>
    <scope>NUCLEOTIDE SEQUENCE [LARGE SCALE GENOMIC DNA]</scope>
    <source>
        <strain evidence="3">CGMCC 4.7304</strain>
    </source>
</reference>
<dbReference type="RefSeq" id="WP_390320930.1">
    <property type="nucleotide sequence ID" value="NZ_JBHSPB010000028.1"/>
</dbReference>
<protein>
    <submittedName>
        <fullName evidence="2">Uncharacterized protein</fullName>
    </submittedName>
</protein>
<organism evidence="2 3">
    <name type="scientific">Streptomyces gamaensis</name>
    <dbReference type="NCBI Taxonomy" id="1763542"/>
    <lineage>
        <taxon>Bacteria</taxon>
        <taxon>Bacillati</taxon>
        <taxon>Actinomycetota</taxon>
        <taxon>Actinomycetes</taxon>
        <taxon>Kitasatosporales</taxon>
        <taxon>Streptomycetaceae</taxon>
        <taxon>Streptomyces</taxon>
    </lineage>
</organism>
<evidence type="ECO:0000313" key="3">
    <source>
        <dbReference type="Proteomes" id="UP001596083"/>
    </source>
</evidence>
<keyword evidence="3" id="KW-1185">Reference proteome</keyword>
<feature type="compositionally biased region" description="Acidic residues" evidence="1">
    <location>
        <begin position="493"/>
        <end position="503"/>
    </location>
</feature>
<name>A0ABW0Z6N4_9ACTN</name>
<proteinExistence type="predicted"/>
<evidence type="ECO:0000313" key="2">
    <source>
        <dbReference type="EMBL" id="MFC5724469.1"/>
    </source>
</evidence>